<dbReference type="PANTHER" id="PTHR11139">
    <property type="entry name" value="ATAXIA TELANGIECTASIA MUTATED ATM -RELATED"/>
    <property type="match status" value="1"/>
</dbReference>
<evidence type="ECO:0000256" key="1">
    <source>
        <dbReference type="ARBA" id="ARBA00004123"/>
    </source>
</evidence>
<reference evidence="23 24" key="1">
    <citation type="journal article" date="2018" name="Mol. Ecol.">
        <title>The obligate alkalophilic soda-lake fungus Sodiomyces alkalinus has shifted to a protein diet.</title>
        <authorList>
            <person name="Grum-Grzhimaylo A.A."/>
            <person name="Falkoski D.L."/>
            <person name="van den Heuvel J."/>
            <person name="Valero-Jimenez C.A."/>
            <person name="Min B."/>
            <person name="Choi I.G."/>
            <person name="Lipzen A."/>
            <person name="Daum C.G."/>
            <person name="Aanen D.K."/>
            <person name="Tsang A."/>
            <person name="Henrissat B."/>
            <person name="Bilanenko E.N."/>
            <person name="de Vries R.P."/>
            <person name="van Kan J.A.L."/>
            <person name="Grigoriev I.V."/>
            <person name="Debets A.J.M."/>
        </authorList>
    </citation>
    <scope>NUCLEOTIDE SEQUENCE [LARGE SCALE GENOMIC DNA]</scope>
    <source>
        <strain evidence="23 24">F11</strain>
    </source>
</reference>
<dbReference type="Gene3D" id="3.30.1010.10">
    <property type="entry name" value="Phosphatidylinositol 3-kinase Catalytic Subunit, Chain A, domain 4"/>
    <property type="match status" value="1"/>
</dbReference>
<feature type="domain" description="FAT" evidence="21">
    <location>
        <begin position="1425"/>
        <end position="1992"/>
    </location>
</feature>
<dbReference type="RefSeq" id="XP_028465386.1">
    <property type="nucleotide sequence ID" value="XM_028613560.1"/>
</dbReference>
<dbReference type="InterPro" id="IPR003151">
    <property type="entry name" value="PIK-rel_kinase_FAT"/>
</dbReference>
<comment type="function">
    <text evidence="16">Serine/threonine protein kinase which activates checkpoint signaling upon genotoxic stresses such as ionizing radiation (IR), ultraviolet light (UV), or DNA replication stalling, thereby acting as a DNA damage sensor. Recognizes the substrate consensus sequence [ST]-Q. Phosphorylates histone H2A to form H2AS128ph (gamma-H2A) at sites of DNA damage, involved in the regulation of DNA damage response mechanism. Required for the control of telomere length and genome stability.</text>
</comment>
<gene>
    <name evidence="23" type="ORF">SODALDRAFT_351828</name>
</gene>
<keyword evidence="14" id="KW-0539">Nucleus</keyword>
<dbReference type="PROSITE" id="PS50290">
    <property type="entry name" value="PI3_4_KINASE_3"/>
    <property type="match status" value="1"/>
</dbReference>
<evidence type="ECO:0000313" key="23">
    <source>
        <dbReference type="EMBL" id="ROT37580.1"/>
    </source>
</evidence>
<dbReference type="GO" id="GO:0005634">
    <property type="term" value="C:nucleus"/>
    <property type="evidence" value="ECO:0007669"/>
    <property type="project" value="UniProtKB-SubCell"/>
</dbReference>
<evidence type="ECO:0000256" key="15">
    <source>
        <dbReference type="ARBA" id="ARBA00023254"/>
    </source>
</evidence>
<dbReference type="GO" id="GO:0005524">
    <property type="term" value="F:ATP binding"/>
    <property type="evidence" value="ECO:0007669"/>
    <property type="project" value="UniProtKB-KW"/>
</dbReference>
<evidence type="ECO:0000256" key="2">
    <source>
        <dbReference type="ARBA" id="ARBA00010769"/>
    </source>
</evidence>
<dbReference type="STRING" id="1314773.A0A3N2PSW5"/>
<dbReference type="Pfam" id="PF25030">
    <property type="entry name" value="M-HEAT_ATR"/>
    <property type="match status" value="1"/>
</dbReference>
<evidence type="ECO:0000256" key="16">
    <source>
        <dbReference type="ARBA" id="ARBA00025079"/>
    </source>
</evidence>
<dbReference type="OrthoDB" id="381190at2759"/>
<dbReference type="Proteomes" id="UP000272025">
    <property type="component" value="Unassembled WGS sequence"/>
</dbReference>
<dbReference type="InterPro" id="IPR014009">
    <property type="entry name" value="PIK_FAT"/>
</dbReference>
<evidence type="ECO:0000256" key="7">
    <source>
        <dbReference type="ARBA" id="ARBA00022679"/>
    </source>
</evidence>
<evidence type="ECO:0000259" key="22">
    <source>
        <dbReference type="PROSITE" id="PS51190"/>
    </source>
</evidence>
<dbReference type="InterPro" id="IPR057564">
    <property type="entry name" value="HEAT_ATR"/>
</dbReference>
<evidence type="ECO:0000256" key="10">
    <source>
        <dbReference type="ARBA" id="ARBA00022777"/>
    </source>
</evidence>
<evidence type="ECO:0000256" key="18">
    <source>
        <dbReference type="ARBA" id="ARBA00030459"/>
    </source>
</evidence>
<evidence type="ECO:0000256" key="17">
    <source>
        <dbReference type="ARBA" id="ARBA00029679"/>
    </source>
</evidence>
<dbReference type="FunFam" id="1.10.1070.11:FF:000031">
    <property type="entry name" value="Phosphatidyl inositol 3-kinase"/>
    <property type="match status" value="1"/>
</dbReference>
<evidence type="ECO:0000256" key="13">
    <source>
        <dbReference type="ARBA" id="ARBA00023204"/>
    </source>
</evidence>
<accession>A0A3N2PSW5</accession>
<dbReference type="Gene3D" id="1.10.1070.11">
    <property type="entry name" value="Phosphatidylinositol 3-/4-kinase, catalytic domain"/>
    <property type="match status" value="1"/>
</dbReference>
<sequence length="2449" mass="276345">MVSHNGGAEFAPPPSTLAAQLVENISASTRTSRSDDNAELRRLSAIIQQVESNPGLLKTPEDQLGHNHLLTYVFIRAVLGGLRLNDPFADRNHLRSEVLRAISFLKLIVHETPAVLQYIDATEQQFELRGDEPLWVWVFPKLLRLLGHAQFLDLSPDIEGFFQELLALLALSQALQNTLADIVAYFREISDALLLRLRNLLPSSTSRDAPLHMTLPEDGSLELIIGKNATHSAKQSTYTIAQTSQAIRHVSSLLTILSRPLVSQHHLVGSPALSTHRPWLLDSLFSLRVIRHSWKDIVPANQVGTLQATLSLLFPPSLGSNLVARRKVYTLLGLHCADMVDQHYELTTADQTRAEPARKAFCNALLHLANLALRDRSIGSLIVSKILDPLRALMLHFPLLGEPTDFRRSVQVLIQTTGVTPPKELTSDTQPASFTDPDLRCQVQALQLAPQAEPASELPAKRRKISSEAAELPELLAVIYRILGVDPDAVGLSLTGAFWANYSKLNEADQCAVINLVSLMCCVVDDAVCFAPSDHDREKRMSRCDYCSRSNGVGPRSKKLNAQAKAEAQSIFINLVGDEPFLSSRRQRVVAMLCIRRLITHTDDSHLFDLETSELGQWCLQCMQSSIRELRIAAGRTLAVFMRRSMSTEIAEAVVDRNRKNALALLKGISDQSVMGAGETNIMAWGQLGRIVSGDELNLVLHKLLEYLGGNNSLISSCAFSEIINLAASRRVSCRQLFEPFWGNLAFFAVKDMVSRPQISRALAELLQISVNQLLLHVQSYALPWLVLMKKKDVVQKIVDARQEKDPISVLMDSDNNGPIMALLLIQDVPDIEQFVMSRLREFASHFESCTLTGLMQPEALSIVLELLKSAGDADEDKKPRIIHALTWMCTQLMTASGDLKTKSKKQAANVVGRFLESYLLGLMSRLVDVINDRQLRSPPVEAQRRCLRAMEEMIKVCRAYVRIARPQISACLLSALTHDDLRSAAFSCWAALLTKLEDEDVEVLIEPTFFTINHYWSLFDTDTQRLAKNLLLTMLDNSRQVLDGGMINKLPRLAHIPYLSEVESKLASLRHPMDKRTTFALFAERICHQNSGVVLLGLTELVAYLKENQSYLQTSAVGEQTDSVIPTLMRALLDCAAKYSVSQPDIGSLCTQCMGLVGCLDANRIEATRRQRSMAILTNLEAREEMTDFVLFILEEVLVKSFLSTTDTRLQGYLSFAMQELMDKIDIRAALEMEQQNIRDGERVYRKWLALSEDVREVLRPFLRSRYMLAQANLPSAEYPIFFRGKPYGNWMRSYVLNLLQKGQNPHAQLLFEPLTRVIRVKDISVAEFLLPYLVVHVVVGDAISEEERNHVTSELLNVLQNQPADHATYAEREDMKLYCEAVFRVLDYAMRWVQEKTRRTVAESDEAAISRVRAMVDRIPPELRSQRAVDCNQYSRALFYLEHHAQEIEVNEGDPTERTRLLERLQDIYAQIDEPDGLEGISARLHVLDINQQILSHKKAGRWSAAQTWYEIKLAEEPHNVDVQVDLLNCLKQSGQHDVLLNYVEGMQTEAVSENKIVPFAVEAAWATGRWESLSKYASRFHGDPLDEFNVGIAELFNAMRHRQRDDVTFKQTMQSLREKIASAMTYSATSTLQASHELMLRCHVLTDIEIIADTVEPEGPAHQVVLDLLNRRLEVLGPYVHDKQYLLSIRRAAMELCRPKFSNLDISSLWLASARLARKANSMHQSLNAVLHASQLGDDYAVIENARLLWKDGHPRKAIQVLQGAIDANKFATQINSAAGSAKGLDMQQRMLTARAQLTLAKWLDAAGQTHVVALRDKYQQVPKTLSAWEKGHFFLGRHYKKLMESEQSLKLDHQSDAYLQGEIARLVMENYLRSLSYGTKYLHQTLPRILTLWLDLGAQVDKPPEGKMSISRELQRRRVEQLNMLHKFLDKYIAKLPAYVFYTALPQIVARIAHPNQQVFERLARILVKVVEAHPRQALWGLFGIMTTKQASERRERGQRILQMLRGSSAKVENGSYDVKLLLRMGEKLAEQLLVACNNGTFQSNRTTTASIARDLYFNHKCTPCPLVVPIERCLSATLPTLTENVRKHKAFSRDVITIESFLDEVLVLGSLARPRRLTARGSDGSNYMLLIKPKDDLRTDQRLMEFNGMINRALKRDGESSRRQLYIRTYAVTPLNEECGVIEWVDGLKTLRDILLDQYRVRGVAPDYVRIRRLMKEALVGADNIHLWQRDVLGTFPPVLHHWFVQQFPHPAEWFAARVKYTRSCAVMSMVGTMLGLGDRHGENVLLEKDNGGVFHVDFNCLFDKGRTFAEPERVPFRLTHNMVAAMGMAGYEGPFRTCCELSLGVLRQQEETLMSVLEAFIYDPTLDLQKVKKTGRGGPAVVAPGEVRLEPPYVVESIKRKLRGLLPNESIPLGVEGYVDELIKQAVDPRNLSAMYIGWCPFL</sequence>
<dbReference type="Pfam" id="PF08064">
    <property type="entry name" value="UME"/>
    <property type="match status" value="1"/>
</dbReference>
<dbReference type="CDD" id="cd00892">
    <property type="entry name" value="PIKKc_ATR"/>
    <property type="match status" value="1"/>
</dbReference>
<dbReference type="InterPro" id="IPR050517">
    <property type="entry name" value="DDR_Repair_Kinase"/>
</dbReference>
<dbReference type="InterPro" id="IPR012993">
    <property type="entry name" value="UME"/>
</dbReference>
<keyword evidence="24" id="KW-1185">Reference proteome</keyword>
<dbReference type="InterPro" id="IPR056802">
    <property type="entry name" value="ATR-like_M-HEAT"/>
</dbReference>
<dbReference type="GO" id="GO:0006281">
    <property type="term" value="P:DNA repair"/>
    <property type="evidence" value="ECO:0007669"/>
    <property type="project" value="UniProtKB-KW"/>
</dbReference>
<dbReference type="InterPro" id="IPR036940">
    <property type="entry name" value="PI3/4_kinase_cat_sf"/>
</dbReference>
<dbReference type="InterPro" id="IPR011009">
    <property type="entry name" value="Kinase-like_dom_sf"/>
</dbReference>
<dbReference type="EMBL" id="ML119057">
    <property type="protein sequence ID" value="ROT37580.1"/>
    <property type="molecule type" value="Genomic_DNA"/>
</dbReference>
<dbReference type="GO" id="GO:0005694">
    <property type="term" value="C:chromosome"/>
    <property type="evidence" value="ECO:0007669"/>
    <property type="project" value="TreeGrafter"/>
</dbReference>
<keyword evidence="8" id="KW-0547">Nucleotide-binding</keyword>
<evidence type="ECO:0000256" key="8">
    <source>
        <dbReference type="ARBA" id="ARBA00022741"/>
    </source>
</evidence>
<dbReference type="SMART" id="SM00146">
    <property type="entry name" value="PI3Kc"/>
    <property type="match status" value="1"/>
</dbReference>
<comment type="subunit">
    <text evidence="3">Associates with DNA double-strand breaks.</text>
</comment>
<dbReference type="InterPro" id="IPR003152">
    <property type="entry name" value="FATC_dom"/>
</dbReference>
<evidence type="ECO:0000256" key="19">
    <source>
        <dbReference type="ARBA" id="ARBA00033001"/>
    </source>
</evidence>
<name>A0A3N2PSW5_SODAK</name>
<dbReference type="InterPro" id="IPR016024">
    <property type="entry name" value="ARM-type_fold"/>
</dbReference>
<protein>
    <recommendedName>
        <fullName evidence="5">Serine/threonine-protein kinase MEC1</fullName>
        <ecNumber evidence="4">2.7.11.1</ecNumber>
    </recommendedName>
    <alternativeName>
        <fullName evidence="19">ATR homolog</fullName>
    </alternativeName>
    <alternativeName>
        <fullName evidence="18">DNA-damage checkpoint kinase MEC1</fullName>
    </alternativeName>
    <alternativeName>
        <fullName evidence="17">Mitosis entry checkpoint protein 1</fullName>
    </alternativeName>
</protein>
<evidence type="ECO:0000259" key="20">
    <source>
        <dbReference type="PROSITE" id="PS50290"/>
    </source>
</evidence>
<dbReference type="PROSITE" id="PS51189">
    <property type="entry name" value="FAT"/>
    <property type="match status" value="1"/>
</dbReference>
<keyword evidence="7" id="KW-0808">Transferase</keyword>
<dbReference type="GeneID" id="39582038"/>
<feature type="domain" description="PI3K/PI4K catalytic" evidence="20">
    <location>
        <begin position="2106"/>
        <end position="2413"/>
    </location>
</feature>
<dbReference type="Pfam" id="PF23593">
    <property type="entry name" value="HEAT_ATR"/>
    <property type="match status" value="1"/>
</dbReference>
<keyword evidence="15" id="KW-0469">Meiosis</keyword>
<dbReference type="GO" id="GO:0000723">
    <property type="term" value="P:telomere maintenance"/>
    <property type="evidence" value="ECO:0007669"/>
    <property type="project" value="TreeGrafter"/>
</dbReference>
<dbReference type="PROSITE" id="PS51190">
    <property type="entry name" value="FATC"/>
    <property type="match status" value="1"/>
</dbReference>
<keyword evidence="10" id="KW-0418">Kinase</keyword>
<dbReference type="Pfam" id="PF25385">
    <property type="entry name" value="HEAT_MEC1_N"/>
    <property type="match status" value="1"/>
</dbReference>
<evidence type="ECO:0000256" key="9">
    <source>
        <dbReference type="ARBA" id="ARBA00022763"/>
    </source>
</evidence>
<evidence type="ECO:0000256" key="5">
    <source>
        <dbReference type="ARBA" id="ARBA00021345"/>
    </source>
</evidence>
<keyword evidence="12" id="KW-0156">Chromatin regulator</keyword>
<proteinExistence type="inferred from homology"/>
<evidence type="ECO:0000259" key="21">
    <source>
        <dbReference type="PROSITE" id="PS51189"/>
    </source>
</evidence>
<dbReference type="SMART" id="SM00802">
    <property type="entry name" value="UME"/>
    <property type="match status" value="1"/>
</dbReference>
<dbReference type="SMART" id="SM01343">
    <property type="entry name" value="FATC"/>
    <property type="match status" value="1"/>
</dbReference>
<comment type="similarity">
    <text evidence="2">Belongs to the PI3/PI4-kinase family. ATM subfamily.</text>
</comment>
<evidence type="ECO:0000256" key="4">
    <source>
        <dbReference type="ARBA" id="ARBA00012513"/>
    </source>
</evidence>
<dbReference type="Pfam" id="PF02260">
    <property type="entry name" value="FATC"/>
    <property type="match status" value="1"/>
</dbReference>
<dbReference type="GO" id="GO:0000077">
    <property type="term" value="P:DNA damage checkpoint signaling"/>
    <property type="evidence" value="ECO:0007669"/>
    <property type="project" value="TreeGrafter"/>
</dbReference>
<comment type="subcellular location">
    <subcellularLocation>
        <location evidence="1">Nucleus</location>
    </subcellularLocation>
</comment>
<dbReference type="GO" id="GO:0004674">
    <property type="term" value="F:protein serine/threonine kinase activity"/>
    <property type="evidence" value="ECO:0007669"/>
    <property type="project" value="UniProtKB-KW"/>
</dbReference>
<evidence type="ECO:0000313" key="24">
    <source>
        <dbReference type="Proteomes" id="UP000272025"/>
    </source>
</evidence>
<dbReference type="PANTHER" id="PTHR11139:SF125">
    <property type="entry name" value="SERINE_THREONINE-PROTEIN KINASE MEC1"/>
    <property type="match status" value="1"/>
</dbReference>
<dbReference type="EC" id="2.7.11.1" evidence="4"/>
<evidence type="ECO:0000256" key="6">
    <source>
        <dbReference type="ARBA" id="ARBA00022527"/>
    </source>
</evidence>
<dbReference type="FunFam" id="3.30.1010.10:FF:000017">
    <property type="entry name" value="Inositol kinase kinase (UvsB)"/>
    <property type="match status" value="1"/>
</dbReference>
<keyword evidence="6" id="KW-0723">Serine/threonine-protein kinase</keyword>
<keyword evidence="9" id="KW-0227">DNA damage</keyword>
<dbReference type="SUPFAM" id="SSF48371">
    <property type="entry name" value="ARM repeat"/>
    <property type="match status" value="1"/>
</dbReference>
<evidence type="ECO:0000256" key="3">
    <source>
        <dbReference type="ARBA" id="ARBA00011370"/>
    </source>
</evidence>
<keyword evidence="11" id="KW-0067">ATP-binding</keyword>
<evidence type="ECO:0000256" key="12">
    <source>
        <dbReference type="ARBA" id="ARBA00022853"/>
    </source>
</evidence>
<evidence type="ECO:0000256" key="14">
    <source>
        <dbReference type="ARBA" id="ARBA00023242"/>
    </source>
</evidence>
<organism evidence="23 24">
    <name type="scientific">Sodiomyces alkalinus (strain CBS 110278 / VKM F-3762 / F11)</name>
    <name type="common">Alkaliphilic filamentous fungus</name>
    <dbReference type="NCBI Taxonomy" id="1314773"/>
    <lineage>
        <taxon>Eukaryota</taxon>
        <taxon>Fungi</taxon>
        <taxon>Dikarya</taxon>
        <taxon>Ascomycota</taxon>
        <taxon>Pezizomycotina</taxon>
        <taxon>Sordariomycetes</taxon>
        <taxon>Hypocreomycetidae</taxon>
        <taxon>Glomerellales</taxon>
        <taxon>Plectosphaerellaceae</taxon>
        <taxon>Sodiomyces</taxon>
    </lineage>
</organism>
<dbReference type="InterPro" id="IPR058681">
    <property type="entry name" value="HEAT_MEC1_N"/>
</dbReference>
<dbReference type="InterPro" id="IPR000403">
    <property type="entry name" value="PI3/4_kinase_cat_dom"/>
</dbReference>
<keyword evidence="13" id="KW-0234">DNA repair</keyword>
<dbReference type="SUPFAM" id="SSF56112">
    <property type="entry name" value="Protein kinase-like (PK-like)"/>
    <property type="match status" value="1"/>
</dbReference>
<dbReference type="Pfam" id="PF00454">
    <property type="entry name" value="PI3_PI4_kinase"/>
    <property type="match status" value="1"/>
</dbReference>
<dbReference type="Pfam" id="PF02259">
    <property type="entry name" value="FAT"/>
    <property type="match status" value="1"/>
</dbReference>
<feature type="domain" description="FATC" evidence="22">
    <location>
        <begin position="2417"/>
        <end position="2449"/>
    </location>
</feature>
<evidence type="ECO:0000256" key="11">
    <source>
        <dbReference type="ARBA" id="ARBA00022840"/>
    </source>
</evidence>